<evidence type="ECO:0000256" key="3">
    <source>
        <dbReference type="ARBA" id="ARBA00023136"/>
    </source>
</evidence>
<feature type="transmembrane region" description="Helical" evidence="4">
    <location>
        <begin position="324"/>
        <end position="346"/>
    </location>
</feature>
<dbReference type="EMBL" id="CP017076">
    <property type="protein sequence ID" value="AOR80107.1"/>
    <property type="molecule type" value="Genomic_DNA"/>
</dbReference>
<keyword evidence="2 4" id="KW-1133">Transmembrane helix</keyword>
<dbReference type="PANTHER" id="PTHR11360:SF290">
    <property type="entry name" value="MONOCARBOXYLATE MFS PERMEASE"/>
    <property type="match status" value="1"/>
</dbReference>
<dbReference type="Gene3D" id="1.20.1250.20">
    <property type="entry name" value="MFS general substrate transporter like domains"/>
    <property type="match status" value="2"/>
</dbReference>
<proteinExistence type="predicted"/>
<feature type="transmembrane region" description="Helical" evidence="4">
    <location>
        <begin position="146"/>
        <end position="163"/>
    </location>
</feature>
<feature type="domain" description="Major facilitator superfamily (MFS) profile" evidence="5">
    <location>
        <begin position="20"/>
        <end position="418"/>
    </location>
</feature>
<evidence type="ECO:0000256" key="1">
    <source>
        <dbReference type="ARBA" id="ARBA00022692"/>
    </source>
</evidence>
<feature type="transmembrane region" description="Helical" evidence="4">
    <location>
        <begin position="175"/>
        <end position="199"/>
    </location>
</feature>
<accession>A0A1D8ADA0</accession>
<protein>
    <submittedName>
        <fullName evidence="6">MFS transporter</fullName>
    </submittedName>
</protein>
<feature type="transmembrane region" description="Helical" evidence="4">
    <location>
        <begin position="273"/>
        <end position="292"/>
    </location>
</feature>
<feature type="transmembrane region" description="Helical" evidence="4">
    <location>
        <begin position="113"/>
        <end position="134"/>
    </location>
</feature>
<dbReference type="InterPro" id="IPR036259">
    <property type="entry name" value="MFS_trans_sf"/>
</dbReference>
<organism evidence="6 7">
    <name type="scientific">Novosphingobium resinovorum</name>
    <dbReference type="NCBI Taxonomy" id="158500"/>
    <lineage>
        <taxon>Bacteria</taxon>
        <taxon>Pseudomonadati</taxon>
        <taxon>Pseudomonadota</taxon>
        <taxon>Alphaproteobacteria</taxon>
        <taxon>Sphingomonadales</taxon>
        <taxon>Sphingomonadaceae</taxon>
        <taxon>Novosphingobium</taxon>
    </lineage>
</organism>
<dbReference type="OrthoDB" id="9796632at2"/>
<dbReference type="InterPro" id="IPR011701">
    <property type="entry name" value="MFS"/>
</dbReference>
<dbReference type="SUPFAM" id="SSF103473">
    <property type="entry name" value="MFS general substrate transporter"/>
    <property type="match status" value="1"/>
</dbReference>
<dbReference type="AlphaFoldDB" id="A0A1D8ADA0"/>
<dbReference type="PROSITE" id="PS50850">
    <property type="entry name" value="MFS"/>
    <property type="match status" value="1"/>
</dbReference>
<dbReference type="PANTHER" id="PTHR11360">
    <property type="entry name" value="MONOCARBOXYLATE TRANSPORTER"/>
    <property type="match status" value="1"/>
</dbReference>
<geneLocation type="plasmid" evidence="6 7">
    <name>pSA1</name>
</geneLocation>
<keyword evidence="6" id="KW-0614">Plasmid</keyword>
<reference evidence="7" key="1">
    <citation type="journal article" date="2017" name="J. Biotechnol.">
        <title>Complete genome sequence of Novosphingobium resinovorum SA1, a versatile xenobiotic-degrading bacterium capable of utilizing sulfanilic acid.</title>
        <authorList>
            <person name="Hegedus B."/>
            <person name="Kos P.B."/>
            <person name="Balint B."/>
            <person name="Maroti G."/>
            <person name="Gan H.M."/>
            <person name="Perei K."/>
            <person name="Rakhely G."/>
        </authorList>
    </citation>
    <scope>NUCLEOTIDE SEQUENCE [LARGE SCALE GENOMIC DNA]</scope>
    <source>
        <strain evidence="7">SA1</strain>
    </source>
</reference>
<dbReference type="InterPro" id="IPR050327">
    <property type="entry name" value="Proton-linked_MCT"/>
</dbReference>
<dbReference type="CDD" id="cd17355">
    <property type="entry name" value="MFS_YcxA_like"/>
    <property type="match status" value="1"/>
</dbReference>
<feature type="transmembrane region" description="Helical" evidence="4">
    <location>
        <begin position="388"/>
        <end position="412"/>
    </location>
</feature>
<dbReference type="InterPro" id="IPR020846">
    <property type="entry name" value="MFS_dom"/>
</dbReference>
<sequence length="418" mass="44372">MRQSDFSRPAPRPDDPRGWAVVVAAMVGVALGLSPIPFYTIGMLAPQLSAEFGWSFAALMASITVQSGVVMVASPLAGIAIDRFGARPVALVSLPLFGLSFMSLALSNGSLTLYYAQWVIMAVLGVGTLSATWTRVVTQWFDKWRGMALGLASCGTGITGFIIKPLCAHLIETHGWRTAVVVVGCLPIVVGVPVVALLFREMARGAAASDKPVEVAEEVVQSGLTLAETARDRRLWIMAGAFLFIAFALTAPTPNLENILKTRAFTLPQIGEITAAFGLSVIAGRLIGGWLLDRFWAPLIALVILAFPAIGCWLLTSLALSPLIATLAVISLGFGAGFEFDLLAYLISRFFGQRHYGAIYGCFYAVIAFAGGLGPVVFGYVFDRIGDYTIALRSGSACLVVGAVLLLAMGAYPKLSEK</sequence>
<dbReference type="RefSeq" id="WP_036527170.1">
    <property type="nucleotide sequence ID" value="NZ_CP017076.1"/>
</dbReference>
<gene>
    <name evidence="6" type="ORF">BES08_22030</name>
</gene>
<keyword evidence="7" id="KW-1185">Reference proteome</keyword>
<feature type="transmembrane region" description="Helical" evidence="4">
    <location>
        <begin position="358"/>
        <end position="382"/>
    </location>
</feature>
<feature type="transmembrane region" description="Helical" evidence="4">
    <location>
        <begin position="20"/>
        <end position="40"/>
    </location>
</feature>
<keyword evidence="1 4" id="KW-0812">Transmembrane</keyword>
<evidence type="ECO:0000256" key="2">
    <source>
        <dbReference type="ARBA" id="ARBA00022989"/>
    </source>
</evidence>
<dbReference type="Pfam" id="PF07690">
    <property type="entry name" value="MFS_1"/>
    <property type="match status" value="1"/>
</dbReference>
<feature type="transmembrane region" description="Helical" evidence="4">
    <location>
        <begin position="52"/>
        <end position="77"/>
    </location>
</feature>
<dbReference type="KEGG" id="nre:BES08_22030"/>
<evidence type="ECO:0000259" key="5">
    <source>
        <dbReference type="PROSITE" id="PS50850"/>
    </source>
</evidence>
<name>A0A1D8ADA0_9SPHN</name>
<evidence type="ECO:0000256" key="4">
    <source>
        <dbReference type="SAM" id="Phobius"/>
    </source>
</evidence>
<keyword evidence="3 4" id="KW-0472">Membrane</keyword>
<feature type="transmembrane region" description="Helical" evidence="4">
    <location>
        <begin position="235"/>
        <end position="253"/>
    </location>
</feature>
<dbReference type="GO" id="GO:0022857">
    <property type="term" value="F:transmembrane transporter activity"/>
    <property type="evidence" value="ECO:0007669"/>
    <property type="project" value="InterPro"/>
</dbReference>
<feature type="transmembrane region" description="Helical" evidence="4">
    <location>
        <begin position="89"/>
        <end position="107"/>
    </location>
</feature>
<evidence type="ECO:0000313" key="7">
    <source>
        <dbReference type="Proteomes" id="UP000094626"/>
    </source>
</evidence>
<evidence type="ECO:0000313" key="6">
    <source>
        <dbReference type="EMBL" id="AOR80107.1"/>
    </source>
</evidence>
<dbReference type="Proteomes" id="UP000094626">
    <property type="component" value="Plasmid pSA1"/>
</dbReference>
<feature type="transmembrane region" description="Helical" evidence="4">
    <location>
        <begin position="299"/>
        <end position="318"/>
    </location>
</feature>